<dbReference type="AlphaFoldDB" id="A0A517MX73"/>
<keyword evidence="2 3" id="KW-0560">Oxidoreductase</keyword>
<dbReference type="InterPro" id="IPR036291">
    <property type="entry name" value="NAD(P)-bd_dom_sf"/>
</dbReference>
<evidence type="ECO:0000313" key="3">
    <source>
        <dbReference type="EMBL" id="QDS99459.1"/>
    </source>
</evidence>
<evidence type="ECO:0000256" key="2">
    <source>
        <dbReference type="ARBA" id="ARBA00023002"/>
    </source>
</evidence>
<evidence type="ECO:0000256" key="1">
    <source>
        <dbReference type="ARBA" id="ARBA00006484"/>
    </source>
</evidence>
<dbReference type="PANTHER" id="PTHR48107:SF16">
    <property type="entry name" value="NADPH-DEPENDENT ALDEHYDE REDUCTASE 1, CHLOROPLASTIC"/>
    <property type="match status" value="1"/>
</dbReference>
<dbReference type="Gene3D" id="3.40.50.720">
    <property type="entry name" value="NAD(P)-binding Rossmann-like Domain"/>
    <property type="match status" value="1"/>
</dbReference>
<protein>
    <submittedName>
        <fullName evidence="3">Putative oxidoreductase YghA</fullName>
        <ecNumber evidence="3">1.-.-.-</ecNumber>
    </submittedName>
</protein>
<dbReference type="GO" id="GO:0016614">
    <property type="term" value="F:oxidoreductase activity, acting on CH-OH group of donors"/>
    <property type="evidence" value="ECO:0007669"/>
    <property type="project" value="UniProtKB-ARBA"/>
</dbReference>
<dbReference type="EMBL" id="CP036263">
    <property type="protein sequence ID" value="QDS99459.1"/>
    <property type="molecule type" value="Genomic_DNA"/>
</dbReference>
<keyword evidence="4" id="KW-1185">Reference proteome</keyword>
<sequence length="181" mass="20098">MLASEFADERRCPYWFETITAIATHDDGQVAFQSGDRHYTTQAGGPQDFTEVETSAEQRRKKVRDCLEDSYRKHSWISLLESACEKLIGDAVRRFGIIDILVNNAACQVTWGLAKLAINRGVRVNAVAPGPAWMPLISRSVEKENERECSSNTLLGRAPQPPELAPPYVWLASPSASYVTG</sequence>
<dbReference type="InterPro" id="IPR024992">
    <property type="entry name" value="DUF3891"/>
</dbReference>
<dbReference type="Pfam" id="PF13561">
    <property type="entry name" value="adh_short_C2"/>
    <property type="match status" value="1"/>
</dbReference>
<dbReference type="EC" id="1.-.-.-" evidence="3"/>
<dbReference type="Proteomes" id="UP000319852">
    <property type="component" value="Chromosome"/>
</dbReference>
<organism evidence="3 4">
    <name type="scientific">Adhaeretor mobilis</name>
    <dbReference type="NCBI Taxonomy" id="1930276"/>
    <lineage>
        <taxon>Bacteria</taxon>
        <taxon>Pseudomonadati</taxon>
        <taxon>Planctomycetota</taxon>
        <taxon>Planctomycetia</taxon>
        <taxon>Pirellulales</taxon>
        <taxon>Lacipirellulaceae</taxon>
        <taxon>Adhaeretor</taxon>
    </lineage>
</organism>
<evidence type="ECO:0000313" key="4">
    <source>
        <dbReference type="Proteomes" id="UP000319852"/>
    </source>
</evidence>
<proteinExistence type="inferred from homology"/>
<reference evidence="3 4" key="1">
    <citation type="submission" date="2019-02" db="EMBL/GenBank/DDBJ databases">
        <title>Deep-cultivation of Planctomycetes and their phenomic and genomic characterization uncovers novel biology.</title>
        <authorList>
            <person name="Wiegand S."/>
            <person name="Jogler M."/>
            <person name="Boedeker C."/>
            <person name="Pinto D."/>
            <person name="Vollmers J."/>
            <person name="Rivas-Marin E."/>
            <person name="Kohn T."/>
            <person name="Peeters S.H."/>
            <person name="Heuer A."/>
            <person name="Rast P."/>
            <person name="Oberbeckmann S."/>
            <person name="Bunk B."/>
            <person name="Jeske O."/>
            <person name="Meyerdierks A."/>
            <person name="Storesund J.E."/>
            <person name="Kallscheuer N."/>
            <person name="Luecker S."/>
            <person name="Lage O.M."/>
            <person name="Pohl T."/>
            <person name="Merkel B.J."/>
            <person name="Hornburger P."/>
            <person name="Mueller R.-W."/>
            <person name="Bruemmer F."/>
            <person name="Labrenz M."/>
            <person name="Spormann A.M."/>
            <person name="Op den Camp H."/>
            <person name="Overmann J."/>
            <person name="Amann R."/>
            <person name="Jetten M.S.M."/>
            <person name="Mascher T."/>
            <person name="Medema M.H."/>
            <person name="Devos D.P."/>
            <person name="Kaster A.-K."/>
            <person name="Ovreas L."/>
            <person name="Rohde M."/>
            <person name="Galperin M.Y."/>
            <person name="Jogler C."/>
        </authorList>
    </citation>
    <scope>NUCLEOTIDE SEQUENCE [LARGE SCALE GENOMIC DNA]</scope>
    <source>
        <strain evidence="3 4">HG15A2</strain>
    </source>
</reference>
<gene>
    <name evidence="3" type="primary">yghA</name>
    <name evidence="3" type="ORF">HG15A2_27820</name>
</gene>
<dbReference type="Pfam" id="PF13030">
    <property type="entry name" value="DUF3891"/>
    <property type="match status" value="1"/>
</dbReference>
<name>A0A517MX73_9BACT</name>
<comment type="similarity">
    <text evidence="1">Belongs to the short-chain dehydrogenases/reductases (SDR) family.</text>
</comment>
<dbReference type="PANTHER" id="PTHR48107">
    <property type="entry name" value="NADPH-DEPENDENT ALDEHYDE REDUCTASE-LIKE PROTEIN, CHLOROPLASTIC-RELATED"/>
    <property type="match status" value="1"/>
</dbReference>
<accession>A0A517MX73</accession>
<dbReference type="InterPro" id="IPR002347">
    <property type="entry name" value="SDR_fam"/>
</dbReference>
<dbReference type="SUPFAM" id="SSF51735">
    <property type="entry name" value="NAD(P)-binding Rossmann-fold domains"/>
    <property type="match status" value="1"/>
</dbReference>
<dbReference type="KEGG" id="amob:HG15A2_27820"/>